<accession>A0A084FWK2</accession>
<dbReference type="KEGG" id="sapo:SAPIO_CDS9329"/>
<name>A0A084FWK2_PSEDA</name>
<sequence>MSGFEIAGLVLGAFPLLLEAAKELRGVFRDVRTWWKFEREFEDLISSIEREQIAFSLNLDVLLAPLDISEEEREAMQFDPNSVLWHSPKIQAELKRRIQARYFPWFMRELKDIEDSLEELKDQLLSRIRDKNDALWRFLDKASNRIQLTPSPKQGSGATSFTAVQEHAQALYQCLQLQWFCTCTQNHPCGIKVQPSEGRKDDEKAYLQVLFDDNSCRTQLKVMVESPAIERPRTVERYRPDDISELSQKMSIKNRLKERFGLKGSKAVPLLAVSSVLTANNIHPADFALDEEPKKSRGKLSRLSIPGYSRERRSASPTSTIRSSTSRGSASEIQRAPSPTAAPAPAAAPPNPRRVRFANDQPENSTHLERKNAKVITDLCSTIRCQDMDCCLGFLQPDRGNRLFIYLDPPDQSELQDCRLESVESFLSNTPRRETRIRLGLSLALSLLYLGPTPWVPPSWTKTELLVLRGSGTSTEKPQPYFSHASLPRTLKKRPAQAGTAAALARESLFKLGVVLLELVFRDTLENQHFRADYLDKIGQPNDLTDLCTALRWQTRAEEEFGFGLADAIRKCILCAFDPTPDLGNSAFLQAVRQGVISPLTTFLNMWSSGGF</sequence>
<dbReference type="Pfam" id="PF24476">
    <property type="entry name" value="DUF7580"/>
    <property type="match status" value="1"/>
</dbReference>
<evidence type="ECO:0000256" key="1">
    <source>
        <dbReference type="SAM" id="MobiDB-lite"/>
    </source>
</evidence>
<keyword evidence="5" id="KW-1185">Reference proteome</keyword>
<dbReference type="Proteomes" id="UP000028545">
    <property type="component" value="Unassembled WGS sequence"/>
</dbReference>
<gene>
    <name evidence="4" type="ORF">SAPIO_CDS9329</name>
</gene>
<organism evidence="4 5">
    <name type="scientific">Pseudallescheria apiosperma</name>
    <name type="common">Scedosporium apiospermum</name>
    <dbReference type="NCBI Taxonomy" id="563466"/>
    <lineage>
        <taxon>Eukaryota</taxon>
        <taxon>Fungi</taxon>
        <taxon>Dikarya</taxon>
        <taxon>Ascomycota</taxon>
        <taxon>Pezizomycotina</taxon>
        <taxon>Sordariomycetes</taxon>
        <taxon>Hypocreomycetidae</taxon>
        <taxon>Microascales</taxon>
        <taxon>Microascaceae</taxon>
        <taxon>Scedosporium</taxon>
    </lineage>
</organism>
<feature type="chain" id="PRO_5001775072" description="DUF7580 domain-containing protein" evidence="2">
    <location>
        <begin position="21"/>
        <end position="612"/>
    </location>
</feature>
<feature type="compositionally biased region" description="Low complexity" evidence="1">
    <location>
        <begin position="315"/>
        <end position="339"/>
    </location>
</feature>
<feature type="signal peptide" evidence="2">
    <location>
        <begin position="1"/>
        <end position="20"/>
    </location>
</feature>
<dbReference type="RefSeq" id="XP_016639263.1">
    <property type="nucleotide sequence ID" value="XM_016790753.1"/>
</dbReference>
<evidence type="ECO:0000313" key="4">
    <source>
        <dbReference type="EMBL" id="KEZ39464.1"/>
    </source>
</evidence>
<feature type="domain" description="DUF7580" evidence="3">
    <location>
        <begin position="370"/>
        <end position="580"/>
    </location>
</feature>
<evidence type="ECO:0000313" key="5">
    <source>
        <dbReference type="Proteomes" id="UP000028545"/>
    </source>
</evidence>
<dbReference type="PANTHER" id="PTHR35186:SF4">
    <property type="entry name" value="PRION-INHIBITION AND PROPAGATION HELO DOMAIN-CONTAINING PROTEIN"/>
    <property type="match status" value="1"/>
</dbReference>
<feature type="region of interest" description="Disordered" evidence="1">
    <location>
        <begin position="290"/>
        <end position="367"/>
    </location>
</feature>
<dbReference type="InterPro" id="IPR056002">
    <property type="entry name" value="DUF7580"/>
</dbReference>
<evidence type="ECO:0000256" key="2">
    <source>
        <dbReference type="SAM" id="SignalP"/>
    </source>
</evidence>
<dbReference type="OMA" id="FYECLAR"/>
<feature type="compositionally biased region" description="Pro residues" evidence="1">
    <location>
        <begin position="340"/>
        <end position="352"/>
    </location>
</feature>
<dbReference type="EMBL" id="JOWA01000143">
    <property type="protein sequence ID" value="KEZ39464.1"/>
    <property type="molecule type" value="Genomic_DNA"/>
</dbReference>
<proteinExistence type="predicted"/>
<evidence type="ECO:0000259" key="3">
    <source>
        <dbReference type="Pfam" id="PF24476"/>
    </source>
</evidence>
<keyword evidence="2" id="KW-0732">Signal</keyword>
<reference evidence="4 5" key="1">
    <citation type="journal article" date="2014" name="Genome Announc.">
        <title>Draft genome sequence of the pathogenic fungus Scedosporium apiospermum.</title>
        <authorList>
            <person name="Vandeputte P."/>
            <person name="Ghamrawi S."/>
            <person name="Rechenmann M."/>
            <person name="Iltis A."/>
            <person name="Giraud S."/>
            <person name="Fleury M."/>
            <person name="Thornton C."/>
            <person name="Delhaes L."/>
            <person name="Meyer W."/>
            <person name="Papon N."/>
            <person name="Bouchara J.P."/>
        </authorList>
    </citation>
    <scope>NUCLEOTIDE SEQUENCE [LARGE SCALE GENOMIC DNA]</scope>
    <source>
        <strain evidence="4 5">IHEM 14462</strain>
    </source>
</reference>
<protein>
    <recommendedName>
        <fullName evidence="3">DUF7580 domain-containing protein</fullName>
    </recommendedName>
</protein>
<dbReference type="OrthoDB" id="3565018at2759"/>
<dbReference type="AlphaFoldDB" id="A0A084FWK2"/>
<dbReference type="GeneID" id="27728401"/>
<dbReference type="PANTHER" id="PTHR35186">
    <property type="entry name" value="ANK_REP_REGION DOMAIN-CONTAINING PROTEIN"/>
    <property type="match status" value="1"/>
</dbReference>
<dbReference type="VEuPathDB" id="FungiDB:SAPIO_CDS9329"/>
<comment type="caution">
    <text evidence="4">The sequence shown here is derived from an EMBL/GenBank/DDBJ whole genome shotgun (WGS) entry which is preliminary data.</text>
</comment>
<dbReference type="HOGENOM" id="CLU_026305_6_0_1"/>